<reference evidence="1" key="1">
    <citation type="submission" date="2021-06" db="EMBL/GenBank/DDBJ databases">
        <authorList>
            <person name="Hodson N. C."/>
            <person name="Mongue J. A."/>
            <person name="Jaron S. K."/>
        </authorList>
    </citation>
    <scope>NUCLEOTIDE SEQUENCE</scope>
</reference>
<dbReference type="EMBL" id="CAJVCH010014163">
    <property type="protein sequence ID" value="CAG7677534.1"/>
    <property type="molecule type" value="Genomic_DNA"/>
</dbReference>
<evidence type="ECO:0000313" key="2">
    <source>
        <dbReference type="Proteomes" id="UP000708208"/>
    </source>
</evidence>
<gene>
    <name evidence="1" type="ORF">AFUS01_LOCUS2475</name>
</gene>
<dbReference type="Proteomes" id="UP000708208">
    <property type="component" value="Unassembled WGS sequence"/>
</dbReference>
<sequence>MQKTFTPAAPVNVVTCPTDFAADAILRCYIILRNPHTTFKRSGGVIRVSVELTRTDSPVFVDVRDVLLRDDKDEAVRSAAPTLCKP</sequence>
<protein>
    <submittedName>
        <fullName evidence="1">Uncharacterized protein</fullName>
    </submittedName>
</protein>
<keyword evidence="2" id="KW-1185">Reference proteome</keyword>
<name>A0A8J2NST4_9HEXA</name>
<comment type="caution">
    <text evidence="1">The sequence shown here is derived from an EMBL/GenBank/DDBJ whole genome shotgun (WGS) entry which is preliminary data.</text>
</comment>
<proteinExistence type="predicted"/>
<organism evidence="1 2">
    <name type="scientific">Allacma fusca</name>
    <dbReference type="NCBI Taxonomy" id="39272"/>
    <lineage>
        <taxon>Eukaryota</taxon>
        <taxon>Metazoa</taxon>
        <taxon>Ecdysozoa</taxon>
        <taxon>Arthropoda</taxon>
        <taxon>Hexapoda</taxon>
        <taxon>Collembola</taxon>
        <taxon>Symphypleona</taxon>
        <taxon>Sminthuridae</taxon>
        <taxon>Allacma</taxon>
    </lineage>
</organism>
<dbReference type="AlphaFoldDB" id="A0A8J2NST4"/>
<evidence type="ECO:0000313" key="1">
    <source>
        <dbReference type="EMBL" id="CAG7677534.1"/>
    </source>
</evidence>
<accession>A0A8J2NST4</accession>